<dbReference type="Pfam" id="PF02719">
    <property type="entry name" value="Polysacc_synt_2"/>
    <property type="match status" value="1"/>
</dbReference>
<keyword evidence="2" id="KW-0812">Transmembrane</keyword>
<dbReference type="Gene3D" id="3.40.50.720">
    <property type="entry name" value="NAD(P)-binding Rossmann-like Domain"/>
    <property type="match status" value="2"/>
</dbReference>
<comment type="caution">
    <text evidence="4">The sequence shown here is derived from an EMBL/GenBank/DDBJ whole genome shotgun (WGS) entry which is preliminary data.</text>
</comment>
<reference evidence="4" key="1">
    <citation type="submission" date="2019-08" db="EMBL/GenBank/DDBJ databases">
        <authorList>
            <person name="Kucharzyk K."/>
            <person name="Murdoch R.W."/>
            <person name="Higgins S."/>
            <person name="Loffler F."/>
        </authorList>
    </citation>
    <scope>NUCLEOTIDE SEQUENCE</scope>
</reference>
<dbReference type="SUPFAM" id="SSF53335">
    <property type="entry name" value="S-adenosyl-L-methionine-dependent methyltransferases"/>
    <property type="match status" value="1"/>
</dbReference>
<dbReference type="EMBL" id="VSSQ01000415">
    <property type="protein sequence ID" value="MPL94130.1"/>
    <property type="molecule type" value="Genomic_DNA"/>
</dbReference>
<evidence type="ECO:0000259" key="3">
    <source>
        <dbReference type="Pfam" id="PF02719"/>
    </source>
</evidence>
<sequence>MIYLCTHFYDTLRMKKQDPDLLDNAVLSGFVSMKYLPRWIVLSMDVILSIIAFLIAVYVAGKIKIEPSASVSLNQIQRMIVLVSFQVVLFGLFHTYSGVLRYASFVDVTKIFFAIVLNVFVIGLINLVMTSLSKGVLIFYTELIVYGVLSFLFLLLIRLIVKTAYDYFTQRGDYITPVMIYGTKSAAIGIAKMLMSEQVGSKYKLVGFIDDDKNASEKMIMGVKVYHLNDDTLKKIIVKKCKSIIISPVKLNQVNTSNVLEKFIDNNLTILSLPPMNIWKNDIPSIGEIRSIPIENLLERPQINISTDNIASQLKDKVVLVTGAAGSIGSEIALQVLKYDTKLVVLLDHAESQMHDLKLDLQEKYEDKNVTVFLGDVRNRDRMEYMMDLYRPDIIYHAAAYKHVPMMEDYPVESVQVNVLGTKILADLAVKYRVERFVMVSTDKAVNPTNVMGASKRIAEIYVQSLFRKLHATMNGTTTKFITTRFGNVLGSSGSVIPYFKKQIEHGGPVTVTHPEIIRYFMTIPEACMLVMEAGSMGNGGEIYIFDMGKPVKIVDLARKMIRLAGFVPEEDIKIVFTGLRPGEKLFEELLNKKEYTQNTHHPKIMIANVQQYDYDKVSILIDKLINYSKLCKDYLTVATMKKIVPEFKSKNSQYERLDI</sequence>
<dbReference type="InterPro" id="IPR029063">
    <property type="entry name" value="SAM-dependent_MTases_sf"/>
</dbReference>
<dbReference type="SUPFAM" id="SSF51735">
    <property type="entry name" value="NAD(P)-binding Rossmann-fold domains"/>
    <property type="match status" value="1"/>
</dbReference>
<dbReference type="GO" id="GO:0016829">
    <property type="term" value="F:lyase activity"/>
    <property type="evidence" value="ECO:0007669"/>
    <property type="project" value="UniProtKB-KW"/>
</dbReference>
<feature type="transmembrane region" description="Helical" evidence="2">
    <location>
        <begin position="136"/>
        <end position="161"/>
    </location>
</feature>
<dbReference type="EC" id="4.2.1.135" evidence="4"/>
<organism evidence="4">
    <name type="scientific">bioreactor metagenome</name>
    <dbReference type="NCBI Taxonomy" id="1076179"/>
    <lineage>
        <taxon>unclassified sequences</taxon>
        <taxon>metagenomes</taxon>
        <taxon>ecological metagenomes</taxon>
    </lineage>
</organism>
<dbReference type="InterPro" id="IPR051203">
    <property type="entry name" value="Polysaccharide_Synthase-Rel"/>
</dbReference>
<evidence type="ECO:0000256" key="2">
    <source>
        <dbReference type="SAM" id="Phobius"/>
    </source>
</evidence>
<feature type="transmembrane region" description="Helical" evidence="2">
    <location>
        <begin position="111"/>
        <end position="129"/>
    </location>
</feature>
<keyword evidence="2" id="KW-0472">Membrane</keyword>
<dbReference type="PANTHER" id="PTHR43318">
    <property type="entry name" value="UDP-N-ACETYLGLUCOSAMINE 4,6-DEHYDRATASE"/>
    <property type="match status" value="1"/>
</dbReference>
<dbReference type="CDD" id="cd05237">
    <property type="entry name" value="UDP_invert_4-6DH_SDR_e"/>
    <property type="match status" value="1"/>
</dbReference>
<gene>
    <name evidence="4" type="primary">pglF_9</name>
    <name evidence="4" type="ORF">SDC9_40278</name>
</gene>
<accession>A0A644VSE3</accession>
<dbReference type="InterPro" id="IPR036291">
    <property type="entry name" value="NAD(P)-bd_dom_sf"/>
</dbReference>
<dbReference type="InterPro" id="IPR003869">
    <property type="entry name" value="Polysac_CapD-like"/>
</dbReference>
<proteinExistence type="inferred from homology"/>
<dbReference type="PANTHER" id="PTHR43318:SF1">
    <property type="entry name" value="POLYSACCHARIDE BIOSYNTHESIS PROTEIN EPSC-RELATED"/>
    <property type="match status" value="1"/>
</dbReference>
<keyword evidence="4" id="KW-0456">Lyase</keyword>
<feature type="transmembrane region" description="Helical" evidence="2">
    <location>
        <begin position="80"/>
        <end position="99"/>
    </location>
</feature>
<evidence type="ECO:0000256" key="1">
    <source>
        <dbReference type="ARBA" id="ARBA00007430"/>
    </source>
</evidence>
<name>A0A644VSE3_9ZZZZ</name>
<protein>
    <submittedName>
        <fullName evidence="4">UDP-N-acetyl-alpha-D-glucosamine C6 dehydratase</fullName>
        <ecNumber evidence="4">4.2.1.135</ecNumber>
    </submittedName>
</protein>
<keyword evidence="2" id="KW-1133">Transmembrane helix</keyword>
<dbReference type="AlphaFoldDB" id="A0A644VSE3"/>
<feature type="transmembrane region" description="Helical" evidence="2">
    <location>
        <begin position="39"/>
        <end position="60"/>
    </location>
</feature>
<comment type="similarity">
    <text evidence="1">Belongs to the polysaccharide synthase family.</text>
</comment>
<feature type="domain" description="Polysaccharide biosynthesis protein CapD-like" evidence="3">
    <location>
        <begin position="319"/>
        <end position="609"/>
    </location>
</feature>
<evidence type="ECO:0000313" key="4">
    <source>
        <dbReference type="EMBL" id="MPL94130.1"/>
    </source>
</evidence>